<accession>A0AAD8XSS1</accession>
<dbReference type="InterPro" id="IPR000232">
    <property type="entry name" value="HSF_DNA-bd"/>
</dbReference>
<evidence type="ECO:0000256" key="1">
    <source>
        <dbReference type="ARBA" id="ARBA00004123"/>
    </source>
</evidence>
<evidence type="ECO:0000313" key="7">
    <source>
        <dbReference type="EMBL" id="KAK1732904.1"/>
    </source>
</evidence>
<evidence type="ECO:0000256" key="3">
    <source>
        <dbReference type="ARBA" id="ARBA00023242"/>
    </source>
</evidence>
<dbReference type="InterPro" id="IPR036390">
    <property type="entry name" value="WH_DNA-bd_sf"/>
</dbReference>
<dbReference type="GO" id="GO:0043565">
    <property type="term" value="F:sequence-specific DNA binding"/>
    <property type="evidence" value="ECO:0007669"/>
    <property type="project" value="InterPro"/>
</dbReference>
<dbReference type="EMBL" id="JATAAI010000056">
    <property type="protein sequence ID" value="KAK1732904.1"/>
    <property type="molecule type" value="Genomic_DNA"/>
</dbReference>
<sequence length="301" mass="33305">MSLRKTLSRRIAAESTSATSKSVMKKDQQQQTFPFKLYEMLEYACDSEFISSLSWSADGSAFVIHDKDVMMNGLAPMFFKQTKFRSFTRQLNIWGFVRTETIGGVRGGWQHENFLSGRPDLLKGIERTEVKSKSASKKSSSTTKSQTSSRSVRRAAKSAEKVVIVADESSGSSAQVGSQASLSSYKDISAASIAPPVSQAFQGPVFHYFDHILVSSVNCEQSNVQDSVSLSSSSVNDTTTQFANTQQVEEMYSDVQPFNSDDLMYLASIFEKDDHHSNDGDLSSILSLNQETSLEDYTFNL</sequence>
<evidence type="ECO:0000313" key="8">
    <source>
        <dbReference type="Proteomes" id="UP001224775"/>
    </source>
</evidence>
<dbReference type="PANTHER" id="PTHR10015">
    <property type="entry name" value="HEAT SHOCK TRANSCRIPTION FACTOR"/>
    <property type="match status" value="1"/>
</dbReference>
<comment type="subcellular location">
    <subcellularLocation>
        <location evidence="1">Nucleus</location>
    </subcellularLocation>
</comment>
<feature type="compositionally biased region" description="Low complexity" evidence="5">
    <location>
        <begin position="137"/>
        <end position="150"/>
    </location>
</feature>
<dbReference type="Proteomes" id="UP001224775">
    <property type="component" value="Unassembled WGS sequence"/>
</dbReference>
<keyword evidence="7" id="KW-0346">Stress response</keyword>
<dbReference type="AlphaFoldDB" id="A0AAD8XSS1"/>
<dbReference type="Gene3D" id="1.10.10.10">
    <property type="entry name" value="Winged helix-like DNA-binding domain superfamily/Winged helix DNA-binding domain"/>
    <property type="match status" value="1"/>
</dbReference>
<proteinExistence type="inferred from homology"/>
<feature type="domain" description="HSF-type DNA-binding" evidence="6">
    <location>
        <begin position="29"/>
        <end position="128"/>
    </location>
</feature>
<evidence type="ECO:0000259" key="6">
    <source>
        <dbReference type="SMART" id="SM00415"/>
    </source>
</evidence>
<comment type="caution">
    <text evidence="7">The sequence shown here is derived from an EMBL/GenBank/DDBJ whole genome shotgun (WGS) entry which is preliminary data.</text>
</comment>
<name>A0AAD8XSS1_9STRA</name>
<reference evidence="7" key="1">
    <citation type="submission" date="2023-06" db="EMBL/GenBank/DDBJ databases">
        <title>Survivors Of The Sea: Transcriptome response of Skeletonema marinoi to long-term dormancy.</title>
        <authorList>
            <person name="Pinder M.I.M."/>
            <person name="Kourtchenko O."/>
            <person name="Robertson E.K."/>
            <person name="Larsson T."/>
            <person name="Maumus F."/>
            <person name="Osuna-Cruz C.M."/>
            <person name="Vancaester E."/>
            <person name="Stenow R."/>
            <person name="Vandepoele K."/>
            <person name="Ploug H."/>
            <person name="Bruchert V."/>
            <person name="Godhe A."/>
            <person name="Topel M."/>
        </authorList>
    </citation>
    <scope>NUCLEOTIDE SEQUENCE</scope>
    <source>
        <strain evidence="7">R05AC</strain>
    </source>
</reference>
<keyword evidence="8" id="KW-1185">Reference proteome</keyword>
<evidence type="ECO:0000256" key="5">
    <source>
        <dbReference type="SAM" id="MobiDB-lite"/>
    </source>
</evidence>
<organism evidence="7 8">
    <name type="scientific">Skeletonema marinoi</name>
    <dbReference type="NCBI Taxonomy" id="267567"/>
    <lineage>
        <taxon>Eukaryota</taxon>
        <taxon>Sar</taxon>
        <taxon>Stramenopiles</taxon>
        <taxon>Ochrophyta</taxon>
        <taxon>Bacillariophyta</taxon>
        <taxon>Coscinodiscophyceae</taxon>
        <taxon>Thalassiosirophycidae</taxon>
        <taxon>Thalassiosirales</taxon>
        <taxon>Skeletonemataceae</taxon>
        <taxon>Skeletonema</taxon>
        <taxon>Skeletonema marinoi-dohrnii complex</taxon>
    </lineage>
</organism>
<keyword evidence="3" id="KW-0539">Nucleus</keyword>
<dbReference type="InterPro" id="IPR036388">
    <property type="entry name" value="WH-like_DNA-bd_sf"/>
</dbReference>
<dbReference type="PANTHER" id="PTHR10015:SF206">
    <property type="entry name" value="HSF-TYPE DNA-BINDING DOMAIN-CONTAINING PROTEIN"/>
    <property type="match status" value="1"/>
</dbReference>
<dbReference type="Pfam" id="PF00447">
    <property type="entry name" value="HSF_DNA-bind"/>
    <property type="match status" value="1"/>
</dbReference>
<evidence type="ECO:0000256" key="4">
    <source>
        <dbReference type="RuleBase" id="RU004020"/>
    </source>
</evidence>
<protein>
    <submittedName>
        <fullName evidence="7">Heat shock factor family protein</fullName>
    </submittedName>
</protein>
<dbReference type="SUPFAM" id="SSF46785">
    <property type="entry name" value="Winged helix' DNA-binding domain"/>
    <property type="match status" value="1"/>
</dbReference>
<dbReference type="GO" id="GO:0005634">
    <property type="term" value="C:nucleus"/>
    <property type="evidence" value="ECO:0007669"/>
    <property type="project" value="UniProtKB-SubCell"/>
</dbReference>
<evidence type="ECO:0000256" key="2">
    <source>
        <dbReference type="ARBA" id="ARBA00023125"/>
    </source>
</evidence>
<dbReference type="GO" id="GO:0003700">
    <property type="term" value="F:DNA-binding transcription factor activity"/>
    <property type="evidence" value="ECO:0007669"/>
    <property type="project" value="InterPro"/>
</dbReference>
<gene>
    <name evidence="7" type="ORF">QTG54_016442</name>
</gene>
<comment type="similarity">
    <text evidence="4">Belongs to the HSF family.</text>
</comment>
<keyword evidence="2" id="KW-0238">DNA-binding</keyword>
<dbReference type="SMART" id="SM00415">
    <property type="entry name" value="HSF"/>
    <property type="match status" value="1"/>
</dbReference>
<feature type="region of interest" description="Disordered" evidence="5">
    <location>
        <begin position="128"/>
        <end position="154"/>
    </location>
</feature>